<accession>A0A543GAR4</accession>
<comment type="caution">
    <text evidence="1">The sequence shown here is derived from an EMBL/GenBank/DDBJ whole genome shotgun (WGS) entry which is preliminary data.</text>
</comment>
<evidence type="ECO:0000313" key="2">
    <source>
        <dbReference type="Proteomes" id="UP000319818"/>
    </source>
</evidence>
<dbReference type="Proteomes" id="UP000319818">
    <property type="component" value="Unassembled WGS sequence"/>
</dbReference>
<organism evidence="1 2">
    <name type="scientific">Pseudonocardia cypriaca</name>
    <dbReference type="NCBI Taxonomy" id="882449"/>
    <lineage>
        <taxon>Bacteria</taxon>
        <taxon>Bacillati</taxon>
        <taxon>Actinomycetota</taxon>
        <taxon>Actinomycetes</taxon>
        <taxon>Pseudonocardiales</taxon>
        <taxon>Pseudonocardiaceae</taxon>
        <taxon>Pseudonocardia</taxon>
    </lineage>
</organism>
<proteinExistence type="predicted"/>
<dbReference type="OrthoDB" id="3700530at2"/>
<name>A0A543GAR4_9PSEU</name>
<reference evidence="1 2" key="1">
    <citation type="submission" date="2019-06" db="EMBL/GenBank/DDBJ databases">
        <title>Sequencing the genomes of 1000 actinobacteria strains.</title>
        <authorList>
            <person name="Klenk H.-P."/>
        </authorList>
    </citation>
    <scope>NUCLEOTIDE SEQUENCE [LARGE SCALE GENOMIC DNA]</scope>
    <source>
        <strain evidence="1 2">DSM 45511</strain>
    </source>
</reference>
<evidence type="ECO:0000313" key="1">
    <source>
        <dbReference type="EMBL" id="TQM43157.1"/>
    </source>
</evidence>
<dbReference type="RefSeq" id="WP_142096269.1">
    <property type="nucleotide sequence ID" value="NZ_VFPH01000001.1"/>
</dbReference>
<keyword evidence="2" id="KW-1185">Reference proteome</keyword>
<protein>
    <submittedName>
        <fullName evidence="1">Uncharacterized protein</fullName>
    </submittedName>
</protein>
<sequence>MSTMTAAALTNRDRAVLRAVAAGRCNISASDNALVVDGKFFADQFAGSRLASAGLIAAATESGRALLTASGRALLGTGVPA</sequence>
<dbReference type="EMBL" id="VFPH01000001">
    <property type="protein sequence ID" value="TQM43157.1"/>
    <property type="molecule type" value="Genomic_DNA"/>
</dbReference>
<dbReference type="AlphaFoldDB" id="A0A543GAR4"/>
<gene>
    <name evidence="1" type="ORF">FB388_0499</name>
</gene>